<comment type="caution">
    <text evidence="1">The sequence shown here is derived from an EMBL/GenBank/DDBJ whole genome shotgun (WGS) entry which is preliminary data.</text>
</comment>
<evidence type="ECO:0000313" key="2">
    <source>
        <dbReference type="Proteomes" id="UP000228886"/>
    </source>
</evidence>
<dbReference type="Proteomes" id="UP000228886">
    <property type="component" value="Unassembled WGS sequence"/>
</dbReference>
<name>A0A2M7E6W7_9BACT</name>
<organism evidence="1 2">
    <name type="scientific">bacterium (Candidatus Ratteibacteria) CG01_land_8_20_14_3_00_40_19</name>
    <dbReference type="NCBI Taxonomy" id="2014290"/>
    <lineage>
        <taxon>Bacteria</taxon>
        <taxon>Candidatus Ratteibacteria</taxon>
    </lineage>
</organism>
<protein>
    <submittedName>
        <fullName evidence="1">Toxin-antitoxin system protein</fullName>
    </submittedName>
</protein>
<reference evidence="2" key="1">
    <citation type="submission" date="2017-09" db="EMBL/GenBank/DDBJ databases">
        <title>Depth-based differentiation of microbial function through sediment-hosted aquifers and enrichment of novel symbionts in the deep terrestrial subsurface.</title>
        <authorList>
            <person name="Probst A.J."/>
            <person name="Ladd B."/>
            <person name="Jarett J.K."/>
            <person name="Geller-Mcgrath D.E."/>
            <person name="Sieber C.M.K."/>
            <person name="Emerson J.B."/>
            <person name="Anantharaman K."/>
            <person name="Thomas B.C."/>
            <person name="Malmstrom R."/>
            <person name="Stieglmeier M."/>
            <person name="Klingl A."/>
            <person name="Woyke T."/>
            <person name="Ryan C.M."/>
            <person name="Banfield J.F."/>
        </authorList>
    </citation>
    <scope>NUCLEOTIDE SEQUENCE [LARGE SCALE GENOMIC DNA]</scope>
</reference>
<dbReference type="AlphaFoldDB" id="A0A2M7E6W7"/>
<evidence type="ECO:0000313" key="1">
    <source>
        <dbReference type="EMBL" id="PIV63492.1"/>
    </source>
</evidence>
<sequence length="56" mass="6593">MQASLIKAIELYRRQIFLQKANTAFEALHKDSKAWKEELKEREAWNSALLDDIKDS</sequence>
<proteinExistence type="predicted"/>
<accession>A0A2M7E6W7</accession>
<dbReference type="EMBL" id="PETL01000344">
    <property type="protein sequence ID" value="PIV63492.1"/>
    <property type="molecule type" value="Genomic_DNA"/>
</dbReference>
<gene>
    <name evidence="1" type="ORF">COS11_07180</name>
</gene>